<evidence type="ECO:0000256" key="1">
    <source>
        <dbReference type="ARBA" id="ARBA00022679"/>
    </source>
</evidence>
<dbReference type="PANTHER" id="PTHR36837:SF5">
    <property type="entry name" value="POLY-3-HYDROXYBUTYRATE SYNTHASE"/>
    <property type="match status" value="1"/>
</dbReference>
<keyword evidence="2" id="KW-0012">Acyltransferase</keyword>
<gene>
    <name evidence="4" type="ORF">EV652_10648</name>
</gene>
<evidence type="ECO:0000313" key="5">
    <source>
        <dbReference type="Proteomes" id="UP000294508"/>
    </source>
</evidence>
<sequence>MSTPADELAAPLDLLLTSAAVGPLRRFLPNASWARMTTGLATRPRTVGGRAAGLAGELGRIAIGHSDRVPSRRDRRFADPAWTRNPVLRRIVQAYLAAAETASALTADAQLDWRDRQRMSFVVDNLVEAFAPSNNPLLNPVAWKALIDTAGLSPVTGARNLVRDLATAPRVPSMVDPTAFELGTTVAATPGAVVFRNEILELIQYTPQTPKVRTVPLLMVPPVINKYYVVDLAPGRSMVEYFVQQGQQVFTISWRNPDARHRDWDLDTYGQAILDAMDAVQRICRTDSTHLFATCSGGILASMLLGHLADRGELDRVAGFTLAVSVLDQSRAGLASAAMDERMAAAAVASSAAKGYLDGRALAEVFAWLRPTDLIWNYWVNNYLQGRSPAAFDVLFWNADTTRMTAALHRGFVELAMANALTQPGTATMLGSPIDLGKVTTPSYVIAGIADHICPWQSCYRSTQLLGGESRFVLSAAGHIASMVNPPGNPKATYQLNDGNPPDPDEWLRTATAEQGSWWPDYAAWLGKRSGRMKAAWQTLGGGGLEPLEAAPGSYVREN</sequence>
<evidence type="ECO:0000259" key="3">
    <source>
        <dbReference type="Pfam" id="PF07167"/>
    </source>
</evidence>
<dbReference type="InterPro" id="IPR029058">
    <property type="entry name" value="AB_hydrolase_fold"/>
</dbReference>
<dbReference type="GO" id="GO:0016746">
    <property type="term" value="F:acyltransferase activity"/>
    <property type="evidence" value="ECO:0007669"/>
    <property type="project" value="UniProtKB-KW"/>
</dbReference>
<name>A0A4R2HGV3_9ACTN</name>
<feature type="domain" description="Poly-beta-hydroxybutyrate polymerase N-terminal" evidence="3">
    <location>
        <begin position="73"/>
        <end position="241"/>
    </location>
</feature>
<proteinExistence type="predicted"/>
<dbReference type="InterPro" id="IPR051321">
    <property type="entry name" value="PHA/PHB_synthase"/>
</dbReference>
<keyword evidence="1" id="KW-0808">Transferase</keyword>
<dbReference type="OrthoDB" id="7208816at2"/>
<accession>A0A4R2HGV3</accession>
<reference evidence="4 5" key="1">
    <citation type="journal article" date="2015" name="Stand. Genomic Sci.">
        <title>Genomic Encyclopedia of Bacterial and Archaeal Type Strains, Phase III: the genomes of soil and plant-associated and newly described type strains.</title>
        <authorList>
            <person name="Whitman W.B."/>
            <person name="Woyke T."/>
            <person name="Klenk H.P."/>
            <person name="Zhou Y."/>
            <person name="Lilburn T.G."/>
            <person name="Beck B.J."/>
            <person name="De Vos P."/>
            <person name="Vandamme P."/>
            <person name="Eisen J.A."/>
            <person name="Garrity G."/>
            <person name="Hugenholtz P."/>
            <person name="Kyrpides N.C."/>
        </authorList>
    </citation>
    <scope>NUCLEOTIDE SEQUENCE [LARGE SCALE GENOMIC DNA]</scope>
    <source>
        <strain evidence="4 5">VKM Ac-2572</strain>
    </source>
</reference>
<protein>
    <submittedName>
        <fullName evidence="4">Polyhydroxyalkanoate synthase</fullName>
    </submittedName>
</protein>
<keyword evidence="5" id="KW-1185">Reference proteome</keyword>
<evidence type="ECO:0000313" key="4">
    <source>
        <dbReference type="EMBL" id="TCO28066.1"/>
    </source>
</evidence>
<dbReference type="PANTHER" id="PTHR36837">
    <property type="entry name" value="POLY(3-HYDROXYALKANOATE) POLYMERASE SUBUNIT PHAC"/>
    <property type="match status" value="1"/>
</dbReference>
<dbReference type="GO" id="GO:0042619">
    <property type="term" value="P:poly-hydroxybutyrate biosynthetic process"/>
    <property type="evidence" value="ECO:0007669"/>
    <property type="project" value="InterPro"/>
</dbReference>
<organism evidence="4 5">
    <name type="scientific">Kribbella steppae</name>
    <dbReference type="NCBI Taxonomy" id="2512223"/>
    <lineage>
        <taxon>Bacteria</taxon>
        <taxon>Bacillati</taxon>
        <taxon>Actinomycetota</taxon>
        <taxon>Actinomycetes</taxon>
        <taxon>Propionibacteriales</taxon>
        <taxon>Kribbellaceae</taxon>
        <taxon>Kribbella</taxon>
    </lineage>
</organism>
<evidence type="ECO:0000256" key="2">
    <source>
        <dbReference type="ARBA" id="ARBA00023315"/>
    </source>
</evidence>
<dbReference type="RefSeq" id="WP_132210294.1">
    <property type="nucleotide sequence ID" value="NZ_SLWN01000006.1"/>
</dbReference>
<dbReference type="Pfam" id="PF07167">
    <property type="entry name" value="PhaC_N"/>
    <property type="match status" value="1"/>
</dbReference>
<dbReference type="Gene3D" id="3.40.50.1820">
    <property type="entry name" value="alpha/beta hydrolase"/>
    <property type="match status" value="1"/>
</dbReference>
<dbReference type="Proteomes" id="UP000294508">
    <property type="component" value="Unassembled WGS sequence"/>
</dbReference>
<dbReference type="AlphaFoldDB" id="A0A4R2HGV3"/>
<dbReference type="InterPro" id="IPR010941">
    <property type="entry name" value="PhaC_N"/>
</dbReference>
<dbReference type="SUPFAM" id="SSF53474">
    <property type="entry name" value="alpha/beta-Hydrolases"/>
    <property type="match status" value="1"/>
</dbReference>
<comment type="caution">
    <text evidence="4">The sequence shown here is derived from an EMBL/GenBank/DDBJ whole genome shotgun (WGS) entry which is preliminary data.</text>
</comment>
<dbReference type="EMBL" id="SLWN01000006">
    <property type="protein sequence ID" value="TCO28066.1"/>
    <property type="molecule type" value="Genomic_DNA"/>
</dbReference>